<dbReference type="RefSeq" id="WP_329508291.1">
    <property type="nucleotide sequence ID" value="NZ_BAAAYZ010000021.1"/>
</dbReference>
<feature type="compositionally biased region" description="Basic residues" evidence="1">
    <location>
        <begin position="71"/>
        <end position="87"/>
    </location>
</feature>
<proteinExistence type="predicted"/>
<dbReference type="Proteomes" id="UP001333996">
    <property type="component" value="Unassembled WGS sequence"/>
</dbReference>
<feature type="compositionally biased region" description="Low complexity" evidence="1">
    <location>
        <begin position="34"/>
        <end position="60"/>
    </location>
</feature>
<feature type="region of interest" description="Disordered" evidence="1">
    <location>
        <begin position="1"/>
        <end position="90"/>
    </location>
</feature>
<dbReference type="Pfam" id="PF21983">
    <property type="entry name" value="NikA-like"/>
    <property type="match status" value="1"/>
</dbReference>
<keyword evidence="3" id="KW-1185">Reference proteome</keyword>
<organism evidence="2 3">
    <name type="scientific">Streptomyces chiangmaiensis</name>
    <dbReference type="NCBI Taxonomy" id="766497"/>
    <lineage>
        <taxon>Bacteria</taxon>
        <taxon>Bacillati</taxon>
        <taxon>Actinomycetota</taxon>
        <taxon>Actinomycetes</taxon>
        <taxon>Kitasatosporales</taxon>
        <taxon>Streptomycetaceae</taxon>
        <taxon>Streptomyces</taxon>
    </lineage>
</organism>
<accession>A0ABU7FIQ9</accession>
<name>A0ABU7FIQ9_9ACTN</name>
<evidence type="ECO:0000256" key="1">
    <source>
        <dbReference type="SAM" id="MobiDB-lite"/>
    </source>
</evidence>
<protein>
    <submittedName>
        <fullName evidence="2">Plasmid mobilization relaxosome protein MobC</fullName>
    </submittedName>
</protein>
<dbReference type="EMBL" id="JAYWVC010000054">
    <property type="protein sequence ID" value="MED7823834.1"/>
    <property type="molecule type" value="Genomic_DNA"/>
</dbReference>
<dbReference type="InterPro" id="IPR053842">
    <property type="entry name" value="NikA-like"/>
</dbReference>
<comment type="caution">
    <text evidence="2">The sequence shown here is derived from an EMBL/GenBank/DDBJ whole genome shotgun (WGS) entry which is preliminary data.</text>
</comment>
<gene>
    <name evidence="2" type="ORF">VXC91_18065</name>
</gene>
<evidence type="ECO:0000313" key="2">
    <source>
        <dbReference type="EMBL" id="MED7823834.1"/>
    </source>
</evidence>
<sequence>MHKRHHELPTIQQETTTTPATHAPASWRFGHSPAGGAFEPVPAPGVAGVLPRQGAREAGAAAGGGPQPGRSRGKPRLRARTQRRAHSVRLSEREHEIIAAGAEAVGMSIAGFLAQSALAAARDLDRTAATIASQQDTLTALFAIRRQLGYANNNLNQVAHALNSGAYPDGLDATITAVHRAADDVRRTTTRITDPNTERGTA</sequence>
<feature type="compositionally biased region" description="Low complexity" evidence="1">
    <location>
        <begin position="15"/>
        <end position="25"/>
    </location>
</feature>
<reference evidence="2" key="1">
    <citation type="submission" date="2024-01" db="EMBL/GenBank/DDBJ databases">
        <title>First draft genome sequence data of TA4-1, the type strain of Gram-positive actinobacterium Streptomyces chiangmaiensis.</title>
        <authorList>
            <person name="Yasawong M."/>
            <person name="Nantapong N."/>
        </authorList>
    </citation>
    <scope>NUCLEOTIDE SEQUENCE</scope>
    <source>
        <strain evidence="2">TA4-1</strain>
    </source>
</reference>
<evidence type="ECO:0000313" key="3">
    <source>
        <dbReference type="Proteomes" id="UP001333996"/>
    </source>
</evidence>